<name>A0AAE3ZAH9_9ACTN</name>
<evidence type="ECO:0000313" key="3">
    <source>
        <dbReference type="Proteomes" id="UP001180845"/>
    </source>
</evidence>
<evidence type="ECO:0000313" key="2">
    <source>
        <dbReference type="EMBL" id="MDR7301307.1"/>
    </source>
</evidence>
<organism evidence="2 3">
    <name type="scientific">Haloactinomyces albus</name>
    <dbReference type="NCBI Taxonomy" id="1352928"/>
    <lineage>
        <taxon>Bacteria</taxon>
        <taxon>Bacillati</taxon>
        <taxon>Actinomycetota</taxon>
        <taxon>Actinomycetes</taxon>
        <taxon>Actinopolysporales</taxon>
        <taxon>Actinopolysporaceae</taxon>
        <taxon>Haloactinomyces</taxon>
    </lineage>
</organism>
<dbReference type="AlphaFoldDB" id="A0AAE3ZAH9"/>
<comment type="caution">
    <text evidence="2">The sequence shown here is derived from an EMBL/GenBank/DDBJ whole genome shotgun (WGS) entry which is preliminary data.</text>
</comment>
<keyword evidence="3" id="KW-1185">Reference proteome</keyword>
<dbReference type="RefSeq" id="WP_310271546.1">
    <property type="nucleotide sequence ID" value="NZ_JAVDXW010000001.1"/>
</dbReference>
<feature type="region of interest" description="Disordered" evidence="1">
    <location>
        <begin position="1"/>
        <end position="27"/>
    </location>
</feature>
<proteinExistence type="predicted"/>
<dbReference type="EMBL" id="JAVDXW010000001">
    <property type="protein sequence ID" value="MDR7301307.1"/>
    <property type="molecule type" value="Genomic_DNA"/>
</dbReference>
<gene>
    <name evidence="2" type="ORF">JOF55_001488</name>
</gene>
<accession>A0AAE3ZAH9</accession>
<protein>
    <submittedName>
        <fullName evidence="2">Uncharacterized protein</fullName>
    </submittedName>
</protein>
<evidence type="ECO:0000256" key="1">
    <source>
        <dbReference type="SAM" id="MobiDB-lite"/>
    </source>
</evidence>
<dbReference type="Proteomes" id="UP001180845">
    <property type="component" value="Unassembled WGS sequence"/>
</dbReference>
<reference evidence="2" key="1">
    <citation type="submission" date="2023-07" db="EMBL/GenBank/DDBJ databases">
        <title>Sequencing the genomes of 1000 actinobacteria strains.</title>
        <authorList>
            <person name="Klenk H.-P."/>
        </authorList>
    </citation>
    <scope>NUCLEOTIDE SEQUENCE</scope>
    <source>
        <strain evidence="2">DSM 45977</strain>
    </source>
</reference>
<sequence length="56" mass="6190">MDEQEQQSEMVGESMSSPTAEERRARNAELATWEPIGGGLLTVEEIVQAVREARGE</sequence>